<gene>
    <name evidence="1" type="ORF">SDC9_187971</name>
</gene>
<dbReference type="AlphaFoldDB" id="A0A645HW78"/>
<name>A0A645HW78_9ZZZZ</name>
<sequence length="75" mass="8987">MGIWRYNLLLAQPQITLHHHHSGTKIQCLLRVIMPIMRKTVQAEKHRARYHLPRVSTDMPNINIRQRCVYFNVIE</sequence>
<protein>
    <submittedName>
        <fullName evidence="1">Uncharacterized protein</fullName>
    </submittedName>
</protein>
<organism evidence="1">
    <name type="scientific">bioreactor metagenome</name>
    <dbReference type="NCBI Taxonomy" id="1076179"/>
    <lineage>
        <taxon>unclassified sequences</taxon>
        <taxon>metagenomes</taxon>
        <taxon>ecological metagenomes</taxon>
    </lineage>
</organism>
<evidence type="ECO:0000313" key="1">
    <source>
        <dbReference type="EMBL" id="MPN40434.1"/>
    </source>
</evidence>
<comment type="caution">
    <text evidence="1">The sequence shown here is derived from an EMBL/GenBank/DDBJ whole genome shotgun (WGS) entry which is preliminary data.</text>
</comment>
<reference evidence="1" key="1">
    <citation type="submission" date="2019-08" db="EMBL/GenBank/DDBJ databases">
        <authorList>
            <person name="Kucharzyk K."/>
            <person name="Murdoch R.W."/>
            <person name="Higgins S."/>
            <person name="Loffler F."/>
        </authorList>
    </citation>
    <scope>NUCLEOTIDE SEQUENCE</scope>
</reference>
<proteinExistence type="predicted"/>
<accession>A0A645HW78</accession>
<dbReference type="EMBL" id="VSSQ01096837">
    <property type="protein sequence ID" value="MPN40434.1"/>
    <property type="molecule type" value="Genomic_DNA"/>
</dbReference>